<comment type="caution">
    <text evidence="1">The sequence shown here is derived from an EMBL/GenBank/DDBJ whole genome shotgun (WGS) entry which is preliminary data.</text>
</comment>
<dbReference type="AlphaFoldDB" id="H1LJ88"/>
<accession>H1LJ88</accession>
<protein>
    <submittedName>
        <fullName evidence="1">Uncharacterized protein</fullName>
    </submittedName>
</protein>
<gene>
    <name evidence="1" type="ORF">HMPREF9104_02680</name>
</gene>
<dbReference type="HOGENOM" id="CLU_3169493_0_0_9"/>
<dbReference type="Proteomes" id="UP000005025">
    <property type="component" value="Unassembled WGS sequence"/>
</dbReference>
<reference evidence="1 2" key="1">
    <citation type="submission" date="2011-09" db="EMBL/GenBank/DDBJ databases">
        <authorList>
            <person name="Weinstock G."/>
            <person name="Sodergren E."/>
            <person name="Clifton S."/>
            <person name="Fulton L."/>
            <person name="Fulton B."/>
            <person name="Courtney L."/>
            <person name="Fronick C."/>
            <person name="Harrison M."/>
            <person name="Strong C."/>
            <person name="Farmer C."/>
            <person name="Delahaunty K."/>
            <person name="Markovic C."/>
            <person name="Hall O."/>
            <person name="Minx P."/>
            <person name="Tomlinson C."/>
            <person name="Mitreva M."/>
            <person name="Hou S."/>
            <person name="Chen J."/>
            <person name="Wollam A."/>
            <person name="Pepin K.H."/>
            <person name="Johnson M."/>
            <person name="Bhonagiri V."/>
            <person name="Zhang X."/>
            <person name="Suruliraj S."/>
            <person name="Warren W."/>
            <person name="Chinwalla A."/>
            <person name="Mardis E.R."/>
            <person name="Wilson R.K."/>
        </authorList>
    </citation>
    <scope>NUCLEOTIDE SEQUENCE [LARGE SCALE GENOMIC DNA]</scope>
    <source>
        <strain evidence="1 2">F0435</strain>
    </source>
</reference>
<dbReference type="EMBL" id="AGRJ01000230">
    <property type="protein sequence ID" value="EHO48934.1"/>
    <property type="molecule type" value="Genomic_DNA"/>
</dbReference>
<organism evidence="1 2">
    <name type="scientific">Lentilactobacillus kisonensis F0435</name>
    <dbReference type="NCBI Taxonomy" id="797516"/>
    <lineage>
        <taxon>Bacteria</taxon>
        <taxon>Bacillati</taxon>
        <taxon>Bacillota</taxon>
        <taxon>Bacilli</taxon>
        <taxon>Lactobacillales</taxon>
        <taxon>Lactobacillaceae</taxon>
        <taxon>Lentilactobacillus</taxon>
    </lineage>
</organism>
<proteinExistence type="predicted"/>
<dbReference type="PATRIC" id="fig|797516.3.peg.2408"/>
<name>H1LJ88_9LACO</name>
<dbReference type="STRING" id="797516.HMPREF9104_02680"/>
<sequence>MSGVLLGKHIFIVLHRIAKKDEFSVLGFKTTSPKLPDYTIVLTKGEN</sequence>
<evidence type="ECO:0000313" key="2">
    <source>
        <dbReference type="Proteomes" id="UP000005025"/>
    </source>
</evidence>
<evidence type="ECO:0000313" key="1">
    <source>
        <dbReference type="EMBL" id="EHO48934.1"/>
    </source>
</evidence>